<evidence type="ECO:0000256" key="1">
    <source>
        <dbReference type="SAM" id="MobiDB-lite"/>
    </source>
</evidence>
<accession>A0A9P0D4V3</accession>
<feature type="region of interest" description="Disordered" evidence="1">
    <location>
        <begin position="39"/>
        <end position="63"/>
    </location>
</feature>
<dbReference type="OrthoDB" id="6781223at2759"/>
<sequence>MDTDEYQYPKRTKKFRTNFIKLLEQKAAATIQTDNRFEAISESESETEIETSTNKVKDGSTDNHSNLTKDLKGIIKGKYSVKYTNATTIIFTENEEDYNTLLGSIKEAEIPHHTYTSKADKTHAFVLRGMANGTEKQDIVEDLRETYEIKTKEIYLMSTKYRPLYLVVTDPAITLEYLNKNVRVIENTKISWEIRKSIKTIIQCHRCQACKLWPPPKVLKMCRRPPNHHLHQIPRYTRHVRQLPRGTLGKLHEV</sequence>
<keyword evidence="3" id="KW-1185">Reference proteome</keyword>
<gene>
    <name evidence="2" type="ORF">PSYICH_LOCUS14863</name>
</gene>
<reference evidence="2" key="1">
    <citation type="submission" date="2022-01" db="EMBL/GenBank/DDBJ databases">
        <authorList>
            <person name="King R."/>
        </authorList>
    </citation>
    <scope>NUCLEOTIDE SEQUENCE</scope>
</reference>
<proteinExistence type="predicted"/>
<dbReference type="Proteomes" id="UP001153636">
    <property type="component" value="Chromosome 8"/>
</dbReference>
<protein>
    <submittedName>
        <fullName evidence="2">Uncharacterized protein</fullName>
    </submittedName>
</protein>
<evidence type="ECO:0000313" key="2">
    <source>
        <dbReference type="EMBL" id="CAH1113940.1"/>
    </source>
</evidence>
<dbReference type="EMBL" id="OV651820">
    <property type="protein sequence ID" value="CAH1113940.1"/>
    <property type="molecule type" value="Genomic_DNA"/>
</dbReference>
<organism evidence="2 3">
    <name type="scientific">Psylliodes chrysocephalus</name>
    <dbReference type="NCBI Taxonomy" id="3402493"/>
    <lineage>
        <taxon>Eukaryota</taxon>
        <taxon>Metazoa</taxon>
        <taxon>Ecdysozoa</taxon>
        <taxon>Arthropoda</taxon>
        <taxon>Hexapoda</taxon>
        <taxon>Insecta</taxon>
        <taxon>Pterygota</taxon>
        <taxon>Neoptera</taxon>
        <taxon>Endopterygota</taxon>
        <taxon>Coleoptera</taxon>
        <taxon>Polyphaga</taxon>
        <taxon>Cucujiformia</taxon>
        <taxon>Chrysomeloidea</taxon>
        <taxon>Chrysomelidae</taxon>
        <taxon>Galerucinae</taxon>
        <taxon>Alticini</taxon>
        <taxon>Psylliodes</taxon>
    </lineage>
</organism>
<dbReference type="AlphaFoldDB" id="A0A9P0D4V3"/>
<evidence type="ECO:0000313" key="3">
    <source>
        <dbReference type="Proteomes" id="UP001153636"/>
    </source>
</evidence>
<name>A0A9P0D4V3_9CUCU</name>